<feature type="compositionally biased region" description="Basic and acidic residues" evidence="1">
    <location>
        <begin position="679"/>
        <end position="697"/>
    </location>
</feature>
<dbReference type="EMBL" id="PYWC01000012">
    <property type="protein sequence ID" value="PWW78845.1"/>
    <property type="molecule type" value="Genomic_DNA"/>
</dbReference>
<sequence length="1017" mass="111879">MPTFLNKVFKRDHAGSSKKIERSTPPPPQEVKHQDAWLRTEVAPEQVQELLRGCTQEIKSRGLSTPFLLLPFRPNSDDGAARTFIRNFFDPVTGPLRGPHLQQELRLTEPVVLCSTLKWCWSRLPRGVVTWDVYELFRRGEVDSGMARDSFATFVPISAESEARSKIIFDFFDLISAIAAHGKHNGLGGMKLPRLAGWWAFEHSDMGWGFEGGYTSWSRAADATMHLFFAYLRSLSPADGTRGVSVLPISLKALMASVDYPPMAPVQLQSKTVRVVMTVETVSPTPFSLLRRARNFQFRESDLALRALMDYEDPVQALTEECKRVLKCISSTNQSSSGFKSGSGLQDQSWSRFQDLGFSGLLEESEGSVDEDGLSMTGSENFSRRRASTQPTPSTPRQERTADLARPTTPSWADFMAGGFGDRDQGPNQPAPLLLPPDKILPPIDSGSRVRSSQSNRKIAEDNLDPGELASVSPLTVDDAFWWVWISSLAGEESTARKAVFGRCALVETAIKGGRWLVVEEKVKGAATAVKDATYLPTKEKKKSRRGKLTRRRSIGRDDIPIEQPKQFDPSIGLFNRVNIGPDQTAKIQTAAAALRQQQMQRERSHLRPREDGSKPNPRTNSVFTLQPVILSEATPAMKWASKYDRDAIREAYLKGLPMPEKKDLSRVDTDRPLPPPPPHEEPEERPKKQERQEWPKPEIVGPKLERSTQPPTPIAKQAPVVLASPTTPSTPRPVPVSLPSPRSNGRASPAFDSRSQTIPGSPKSQPSANSTPEKSKKPKTSRIKNFFSSKKADPTSLVGRRISQLEPPSGGGLGVPTQNADRRLSLGRKKNNPMNFNGDAAQPKVPPQPATEKLSLPPQPDSHRQDNNQPSASQTSSNEERAATQVFSSFDQGPLTDQPAFVPDDSMTTSESVSPIESSPAVEKEIDHVVSTDGAASLASPVEAIPVQDRWAQIRKNAAERAKVAPKASDEYTRSDARGSIDDGETSGEETIESRVARIKARVAELTGSIDSTTQV</sequence>
<dbReference type="Proteomes" id="UP000246991">
    <property type="component" value="Unassembled WGS sequence"/>
</dbReference>
<gene>
    <name evidence="3" type="ORF">C7212DRAFT_155839</name>
</gene>
<dbReference type="InterPro" id="IPR037508">
    <property type="entry name" value="Msb1/Mug8"/>
</dbReference>
<feature type="compositionally biased region" description="Basic residues" evidence="1">
    <location>
        <begin position="540"/>
        <end position="554"/>
    </location>
</feature>
<feature type="compositionally biased region" description="Acidic residues" evidence="1">
    <location>
        <begin position="983"/>
        <end position="992"/>
    </location>
</feature>
<feature type="compositionally biased region" description="Polar residues" evidence="1">
    <location>
        <begin position="754"/>
        <end position="770"/>
    </location>
</feature>
<dbReference type="PANTHER" id="PTHR28093:SF1">
    <property type="entry name" value="MORPHOGENESIS-RELATED PROTEIN MSB1"/>
    <property type="match status" value="1"/>
</dbReference>
<organism evidence="3 4">
    <name type="scientific">Tuber magnatum</name>
    <name type="common">white Piedmont truffle</name>
    <dbReference type="NCBI Taxonomy" id="42249"/>
    <lineage>
        <taxon>Eukaryota</taxon>
        <taxon>Fungi</taxon>
        <taxon>Dikarya</taxon>
        <taxon>Ascomycota</taxon>
        <taxon>Pezizomycotina</taxon>
        <taxon>Pezizomycetes</taxon>
        <taxon>Pezizales</taxon>
        <taxon>Tuberaceae</taxon>
        <taxon>Tuber</taxon>
    </lineage>
</organism>
<dbReference type="OrthoDB" id="3362494at2759"/>
<feature type="compositionally biased region" description="Pro residues" evidence="1">
    <location>
        <begin position="729"/>
        <end position="739"/>
    </location>
</feature>
<feature type="compositionally biased region" description="Basic and acidic residues" evidence="1">
    <location>
        <begin position="601"/>
        <end position="614"/>
    </location>
</feature>
<keyword evidence="4" id="KW-1185">Reference proteome</keyword>
<accession>A0A317SWJ1</accession>
<evidence type="ECO:0000256" key="1">
    <source>
        <dbReference type="SAM" id="MobiDB-lite"/>
    </source>
</evidence>
<feature type="compositionally biased region" description="Acidic residues" evidence="1">
    <location>
        <begin position="364"/>
        <end position="373"/>
    </location>
</feature>
<dbReference type="STRING" id="42249.A0A317SWJ1"/>
<evidence type="ECO:0000259" key="2">
    <source>
        <dbReference type="Pfam" id="PF08101"/>
    </source>
</evidence>
<feature type="region of interest" description="Disordered" evidence="1">
    <location>
        <begin position="960"/>
        <end position="994"/>
    </location>
</feature>
<feature type="domain" description="Meiotically up-regulated protein Msb1/Mug8" evidence="2">
    <location>
        <begin position="41"/>
        <end position="522"/>
    </location>
</feature>
<protein>
    <recommendedName>
        <fullName evidence="2">Meiotically up-regulated protein Msb1/Mug8 domain-containing protein</fullName>
    </recommendedName>
</protein>
<feature type="region of interest" description="Disordered" evidence="1">
    <location>
        <begin position="594"/>
        <end position="627"/>
    </location>
</feature>
<comment type="caution">
    <text evidence="3">The sequence shown here is derived from an EMBL/GenBank/DDBJ whole genome shotgun (WGS) entry which is preliminary data.</text>
</comment>
<feature type="compositionally biased region" description="Low complexity" evidence="1">
    <location>
        <begin position="436"/>
        <end position="445"/>
    </location>
</feature>
<feature type="compositionally biased region" description="Basic and acidic residues" evidence="1">
    <location>
        <begin position="11"/>
        <end position="22"/>
    </location>
</feature>
<name>A0A317SWJ1_9PEZI</name>
<reference evidence="3 4" key="1">
    <citation type="submission" date="2018-03" db="EMBL/GenBank/DDBJ databases">
        <title>Genomes of Pezizomycetes fungi and the evolution of truffles.</title>
        <authorList>
            <person name="Murat C."/>
            <person name="Payen T."/>
            <person name="Noel B."/>
            <person name="Kuo A."/>
            <person name="Martin F.M."/>
        </authorList>
    </citation>
    <scope>NUCLEOTIDE SEQUENCE [LARGE SCALE GENOMIC DNA]</scope>
    <source>
        <strain evidence="3">091103-1</strain>
    </source>
</reference>
<dbReference type="Pfam" id="PF08101">
    <property type="entry name" value="Msb1-Mug8_dom"/>
    <property type="match status" value="1"/>
</dbReference>
<feature type="compositionally biased region" description="Polar residues" evidence="1">
    <location>
        <begin position="907"/>
        <end position="918"/>
    </location>
</feature>
<dbReference type="InterPro" id="IPR012965">
    <property type="entry name" value="Msb1/Mug8_dom"/>
</dbReference>
<feature type="region of interest" description="Disordered" evidence="1">
    <location>
        <begin position="11"/>
        <end position="33"/>
    </location>
</feature>
<feature type="region of interest" description="Disordered" evidence="1">
    <location>
        <begin position="364"/>
        <end position="410"/>
    </location>
</feature>
<proteinExistence type="predicted"/>
<dbReference type="PANTHER" id="PTHR28093">
    <property type="entry name" value="MORPHOGENESIS-RELATED PROTEIN MSB1"/>
    <property type="match status" value="1"/>
</dbReference>
<evidence type="ECO:0000313" key="4">
    <source>
        <dbReference type="Proteomes" id="UP000246991"/>
    </source>
</evidence>
<dbReference type="AlphaFoldDB" id="A0A317SWJ1"/>
<feature type="compositionally biased region" description="Basic and acidic residues" evidence="1">
    <location>
        <begin position="960"/>
        <end position="982"/>
    </location>
</feature>
<evidence type="ECO:0000313" key="3">
    <source>
        <dbReference type="EMBL" id="PWW78845.1"/>
    </source>
</evidence>
<feature type="compositionally biased region" description="Basic and acidic residues" evidence="1">
    <location>
        <begin position="660"/>
        <end position="672"/>
    </location>
</feature>
<feature type="region of interest" description="Disordered" evidence="1">
    <location>
        <begin position="436"/>
        <end position="460"/>
    </location>
</feature>
<dbReference type="CDD" id="cd04401">
    <property type="entry name" value="RhoGAP_fMSB1"/>
    <property type="match status" value="1"/>
</dbReference>
<feature type="region of interest" description="Disordered" evidence="1">
    <location>
        <begin position="537"/>
        <end position="568"/>
    </location>
</feature>
<feature type="region of interest" description="Disordered" evidence="1">
    <location>
        <begin position="660"/>
        <end position="922"/>
    </location>
</feature>
<feature type="compositionally biased region" description="Polar residues" evidence="1">
    <location>
        <begin position="868"/>
        <end position="878"/>
    </location>
</feature>